<dbReference type="GO" id="GO:0008270">
    <property type="term" value="F:zinc ion binding"/>
    <property type="evidence" value="ECO:0007669"/>
    <property type="project" value="UniProtKB-KW"/>
</dbReference>
<name>A0ABD3NKF1_9STRA</name>
<feature type="compositionally biased region" description="Basic residues" evidence="4">
    <location>
        <begin position="364"/>
        <end position="377"/>
    </location>
</feature>
<keyword evidence="1" id="KW-0479">Metal-binding</keyword>
<dbReference type="SUPFAM" id="SSF90209">
    <property type="entry name" value="Ran binding protein zinc finger-like"/>
    <property type="match status" value="1"/>
</dbReference>
<feature type="compositionally biased region" description="Acidic residues" evidence="4">
    <location>
        <begin position="134"/>
        <end position="143"/>
    </location>
</feature>
<dbReference type="PROSITE" id="PS01358">
    <property type="entry name" value="ZF_RANBP2_1"/>
    <property type="match status" value="1"/>
</dbReference>
<dbReference type="AlphaFoldDB" id="A0ABD3NKF1"/>
<reference evidence="6 7" key="1">
    <citation type="submission" date="2024-10" db="EMBL/GenBank/DDBJ databases">
        <title>Updated reference genomes for cyclostephanoid diatoms.</title>
        <authorList>
            <person name="Roberts W.R."/>
            <person name="Alverson A.J."/>
        </authorList>
    </citation>
    <scope>NUCLEOTIDE SEQUENCE [LARGE SCALE GENOMIC DNA]</scope>
    <source>
        <strain evidence="6 7">AJA010-31</strain>
    </source>
</reference>
<feature type="compositionally biased region" description="Acidic residues" evidence="4">
    <location>
        <begin position="91"/>
        <end position="111"/>
    </location>
</feature>
<keyword evidence="7" id="KW-1185">Reference proteome</keyword>
<comment type="caution">
    <text evidence="6">The sequence shown here is derived from an EMBL/GenBank/DDBJ whole genome shotgun (WGS) entry which is preliminary data.</text>
</comment>
<dbReference type="Gene3D" id="2.30.30.380">
    <property type="entry name" value="Zn-finger domain of Sec23/24"/>
    <property type="match status" value="1"/>
</dbReference>
<proteinExistence type="predicted"/>
<evidence type="ECO:0000256" key="4">
    <source>
        <dbReference type="SAM" id="MobiDB-lite"/>
    </source>
</evidence>
<evidence type="ECO:0000256" key="1">
    <source>
        <dbReference type="ARBA" id="ARBA00022723"/>
    </source>
</evidence>
<feature type="compositionally biased region" description="Low complexity" evidence="4">
    <location>
        <begin position="378"/>
        <end position="388"/>
    </location>
</feature>
<feature type="region of interest" description="Disordered" evidence="4">
    <location>
        <begin position="32"/>
        <end position="420"/>
    </location>
</feature>
<dbReference type="InterPro" id="IPR001876">
    <property type="entry name" value="Znf_RanBP2"/>
</dbReference>
<feature type="domain" description="RanBP2-type" evidence="5">
    <location>
        <begin position="3"/>
        <end position="22"/>
    </location>
</feature>
<protein>
    <recommendedName>
        <fullName evidence="5">RanBP2-type domain-containing protein</fullName>
    </recommendedName>
</protein>
<feature type="compositionally biased region" description="Basic and acidic residues" evidence="4">
    <location>
        <begin position="196"/>
        <end position="209"/>
    </location>
</feature>
<organism evidence="6 7">
    <name type="scientific">Cyclotella atomus</name>
    <dbReference type="NCBI Taxonomy" id="382360"/>
    <lineage>
        <taxon>Eukaryota</taxon>
        <taxon>Sar</taxon>
        <taxon>Stramenopiles</taxon>
        <taxon>Ochrophyta</taxon>
        <taxon>Bacillariophyta</taxon>
        <taxon>Coscinodiscophyceae</taxon>
        <taxon>Thalassiosirophycidae</taxon>
        <taxon>Stephanodiscales</taxon>
        <taxon>Stephanodiscaceae</taxon>
        <taxon>Cyclotella</taxon>
    </lineage>
</organism>
<dbReference type="Proteomes" id="UP001530400">
    <property type="component" value="Unassembled WGS sequence"/>
</dbReference>
<evidence type="ECO:0000313" key="7">
    <source>
        <dbReference type="Proteomes" id="UP001530400"/>
    </source>
</evidence>
<evidence type="ECO:0000313" key="6">
    <source>
        <dbReference type="EMBL" id="KAL3775973.1"/>
    </source>
</evidence>
<evidence type="ECO:0000259" key="5">
    <source>
        <dbReference type="PROSITE" id="PS01358"/>
    </source>
</evidence>
<evidence type="ECO:0000256" key="2">
    <source>
        <dbReference type="ARBA" id="ARBA00022771"/>
    </source>
</evidence>
<dbReference type="InterPro" id="IPR036443">
    <property type="entry name" value="Znf_RanBP2_sf"/>
</dbReference>
<feature type="compositionally biased region" description="Low complexity" evidence="4">
    <location>
        <begin position="121"/>
        <end position="133"/>
    </location>
</feature>
<feature type="compositionally biased region" description="Polar residues" evidence="4">
    <location>
        <begin position="248"/>
        <end position="274"/>
    </location>
</feature>
<sequence>MSWACIRCTFPNKVGSALCEMCEAARPRIRNTASAAAEHAEAPGAEAPSAAQEETVAAPEAIGHREEHTDENQDENSGHWDAFASLQENCESSDESESSQDSCSEDDEGNNDESRQWNAFESLENNYQSSSSESESESEEDGSEPGTTQQECIELLSSSDEEHNHSQHDNQSSYQRDLLDSDEDQEPAPKRRRITKISDHFKAKDDKKPSKSKPRKSKEDSLIVLDDSSISEDESPSFRGRERAIPSWQRSVPLHSTTILPVQQTRLNTSQSRKSIPRGNTLPSASFSCMNGRNDVLGGGGSGVNGVSLQAQHDESGSNKKRKARAAPAKAKSSRKSTTKKPSTKKRASKKSTTATEDENDKPKARKRKSYKRRGKRSSSASTSRSRSMGANGRSTNNAWSARERGIRNNRNNSSGPSTYMSIRKQESALSGIGGATMSF</sequence>
<dbReference type="EMBL" id="JALLPJ020001125">
    <property type="protein sequence ID" value="KAL3775973.1"/>
    <property type="molecule type" value="Genomic_DNA"/>
</dbReference>
<keyword evidence="3" id="KW-0862">Zinc</keyword>
<feature type="compositionally biased region" description="Basic residues" evidence="4">
    <location>
        <begin position="332"/>
        <end position="350"/>
    </location>
</feature>
<gene>
    <name evidence="6" type="ORF">ACHAWO_012161</name>
</gene>
<evidence type="ECO:0000256" key="3">
    <source>
        <dbReference type="ARBA" id="ARBA00022833"/>
    </source>
</evidence>
<feature type="compositionally biased region" description="Low complexity" evidence="4">
    <location>
        <begin position="33"/>
        <end position="54"/>
    </location>
</feature>
<keyword evidence="2" id="KW-0863">Zinc-finger</keyword>
<accession>A0ABD3NKF1</accession>
<feature type="compositionally biased region" description="Basic and acidic residues" evidence="4">
    <location>
        <begin position="62"/>
        <end position="71"/>
    </location>
</feature>